<dbReference type="AlphaFoldDB" id="A0A4Y2G1I7"/>
<sequence length="87" mass="10001">MRDRILENFEDNKEIGENDLDKKTTPLEAVHLLRSSWNRISADTIRNCFAHGGFWEALDEKLQIVIEPPVCKSLSMKSGCPLPRTFQ</sequence>
<gene>
    <name evidence="1" type="ORF">AVEN_153695_1</name>
</gene>
<organism evidence="1 2">
    <name type="scientific">Araneus ventricosus</name>
    <name type="common">Orbweaver spider</name>
    <name type="synonym">Epeira ventricosa</name>
    <dbReference type="NCBI Taxonomy" id="182803"/>
    <lineage>
        <taxon>Eukaryota</taxon>
        <taxon>Metazoa</taxon>
        <taxon>Ecdysozoa</taxon>
        <taxon>Arthropoda</taxon>
        <taxon>Chelicerata</taxon>
        <taxon>Arachnida</taxon>
        <taxon>Araneae</taxon>
        <taxon>Araneomorphae</taxon>
        <taxon>Entelegynae</taxon>
        <taxon>Araneoidea</taxon>
        <taxon>Araneidae</taxon>
        <taxon>Araneus</taxon>
    </lineage>
</organism>
<protein>
    <recommendedName>
        <fullName evidence="3">DDE-1 domain-containing protein</fullName>
    </recommendedName>
</protein>
<proteinExistence type="predicted"/>
<evidence type="ECO:0000313" key="2">
    <source>
        <dbReference type="Proteomes" id="UP000499080"/>
    </source>
</evidence>
<dbReference type="OrthoDB" id="125347at2759"/>
<keyword evidence="2" id="KW-1185">Reference proteome</keyword>
<comment type="caution">
    <text evidence="1">The sequence shown here is derived from an EMBL/GenBank/DDBJ whole genome shotgun (WGS) entry which is preliminary data.</text>
</comment>
<accession>A0A4Y2G1I7</accession>
<dbReference type="EMBL" id="BGPR01001182">
    <property type="protein sequence ID" value="GBM47483.1"/>
    <property type="molecule type" value="Genomic_DNA"/>
</dbReference>
<dbReference type="Proteomes" id="UP000499080">
    <property type="component" value="Unassembled WGS sequence"/>
</dbReference>
<reference evidence="1 2" key="1">
    <citation type="journal article" date="2019" name="Sci. Rep.">
        <title>Orb-weaving spider Araneus ventricosus genome elucidates the spidroin gene catalogue.</title>
        <authorList>
            <person name="Kono N."/>
            <person name="Nakamura H."/>
            <person name="Ohtoshi R."/>
            <person name="Moran D.A.P."/>
            <person name="Shinohara A."/>
            <person name="Yoshida Y."/>
            <person name="Fujiwara M."/>
            <person name="Mori M."/>
            <person name="Tomita M."/>
            <person name="Arakawa K."/>
        </authorList>
    </citation>
    <scope>NUCLEOTIDE SEQUENCE [LARGE SCALE GENOMIC DNA]</scope>
</reference>
<evidence type="ECO:0000313" key="1">
    <source>
        <dbReference type="EMBL" id="GBM47483.1"/>
    </source>
</evidence>
<name>A0A4Y2G1I7_ARAVE</name>
<evidence type="ECO:0008006" key="3">
    <source>
        <dbReference type="Google" id="ProtNLM"/>
    </source>
</evidence>